<protein>
    <submittedName>
        <fullName evidence="1">Keratin, type II cytoskeletal 1-like</fullName>
    </submittedName>
</protein>
<dbReference type="InterPro" id="IPR000998">
    <property type="entry name" value="MAM_dom"/>
</dbReference>
<organism evidence="1 2">
    <name type="scientific">Paramuricea clavata</name>
    <name type="common">Red gorgonian</name>
    <name type="synonym">Violescent sea-whip</name>
    <dbReference type="NCBI Taxonomy" id="317549"/>
    <lineage>
        <taxon>Eukaryota</taxon>
        <taxon>Metazoa</taxon>
        <taxon>Cnidaria</taxon>
        <taxon>Anthozoa</taxon>
        <taxon>Octocorallia</taxon>
        <taxon>Malacalcyonacea</taxon>
        <taxon>Plexauridae</taxon>
        <taxon>Paramuricea</taxon>
    </lineage>
</organism>
<dbReference type="SUPFAM" id="SSF49899">
    <property type="entry name" value="Concanavalin A-like lectins/glucanases"/>
    <property type="match status" value="1"/>
</dbReference>
<name>A0A6S7LUI7_PARCT</name>
<dbReference type="Proteomes" id="UP001152795">
    <property type="component" value="Unassembled WGS sequence"/>
</dbReference>
<evidence type="ECO:0000313" key="1">
    <source>
        <dbReference type="EMBL" id="CAB4044259.1"/>
    </source>
</evidence>
<dbReference type="AlphaFoldDB" id="A0A6S7LUI7"/>
<dbReference type="GO" id="GO:0016020">
    <property type="term" value="C:membrane"/>
    <property type="evidence" value="ECO:0007669"/>
    <property type="project" value="InterPro"/>
</dbReference>
<dbReference type="PROSITE" id="PS50060">
    <property type="entry name" value="MAM_2"/>
    <property type="match status" value="1"/>
</dbReference>
<dbReference type="OrthoDB" id="5863778at2759"/>
<dbReference type="InterPro" id="IPR013320">
    <property type="entry name" value="ConA-like_dom_sf"/>
</dbReference>
<gene>
    <name evidence="1" type="ORF">PACLA_8A025235</name>
</gene>
<dbReference type="Pfam" id="PF00629">
    <property type="entry name" value="MAM"/>
    <property type="match status" value="1"/>
</dbReference>
<sequence>SCSASSKLSGCSFDSDSCDFVDVPFDDDHDFVLKSSGGQDGNGYMSSSGRGNADLIVPLELLVPHNGDLGNMCMEFYYRIRGGSLNVYQVTNAKGYRKESKLRLSDSQGSWKKARMTFRASQKYHLLLRATPSSGSVDIDNVRFCDTCN</sequence>
<evidence type="ECO:0000313" key="2">
    <source>
        <dbReference type="Proteomes" id="UP001152795"/>
    </source>
</evidence>
<dbReference type="EMBL" id="CACRXK020034390">
    <property type="protein sequence ID" value="CAB4044259.1"/>
    <property type="molecule type" value="Genomic_DNA"/>
</dbReference>
<keyword evidence="2" id="KW-1185">Reference proteome</keyword>
<reference evidence="1" key="1">
    <citation type="submission" date="2020-04" db="EMBL/GenBank/DDBJ databases">
        <authorList>
            <person name="Alioto T."/>
            <person name="Alioto T."/>
            <person name="Gomez Garrido J."/>
        </authorList>
    </citation>
    <scope>NUCLEOTIDE SEQUENCE</scope>
    <source>
        <strain evidence="1">A484AB</strain>
    </source>
</reference>
<comment type="caution">
    <text evidence="1">The sequence shown here is derived from an EMBL/GenBank/DDBJ whole genome shotgun (WGS) entry which is preliminary data.</text>
</comment>
<proteinExistence type="predicted"/>
<dbReference type="SMART" id="SM00137">
    <property type="entry name" value="MAM"/>
    <property type="match status" value="1"/>
</dbReference>
<accession>A0A6S7LUI7</accession>
<dbReference type="Gene3D" id="2.60.120.200">
    <property type="match status" value="1"/>
</dbReference>
<feature type="non-terminal residue" evidence="1">
    <location>
        <position position="149"/>
    </location>
</feature>